<feature type="compositionally biased region" description="Low complexity" evidence="2">
    <location>
        <begin position="1199"/>
        <end position="1209"/>
    </location>
</feature>
<dbReference type="SUPFAM" id="SSF56300">
    <property type="entry name" value="Metallo-dependent phosphatases"/>
    <property type="match status" value="1"/>
</dbReference>
<feature type="compositionally biased region" description="Polar residues" evidence="2">
    <location>
        <begin position="65"/>
        <end position="85"/>
    </location>
</feature>
<feature type="region of interest" description="Disordered" evidence="2">
    <location>
        <begin position="703"/>
        <end position="728"/>
    </location>
</feature>
<dbReference type="GO" id="GO:0097552">
    <property type="term" value="P:mitochondrial double-strand break repair via homologous recombination"/>
    <property type="evidence" value="ECO:0007669"/>
    <property type="project" value="TreeGrafter"/>
</dbReference>
<feature type="region of interest" description="Disordered" evidence="2">
    <location>
        <begin position="1199"/>
        <end position="1252"/>
    </location>
</feature>
<protein>
    <submittedName>
        <fullName evidence="4">DNA repair protein (Mre11) family protein, putative</fullName>
    </submittedName>
</protein>
<dbReference type="Pfam" id="PF04152">
    <property type="entry name" value="Mre11_DNA_bind"/>
    <property type="match status" value="1"/>
</dbReference>
<dbReference type="GeneID" id="24565251"/>
<dbReference type="AlphaFoldDB" id="A0A061DDY9"/>
<dbReference type="GO" id="GO:0030870">
    <property type="term" value="C:Mre11 complex"/>
    <property type="evidence" value="ECO:0007669"/>
    <property type="project" value="TreeGrafter"/>
</dbReference>
<proteinExistence type="predicted"/>
<feature type="region of interest" description="Disordered" evidence="2">
    <location>
        <begin position="1061"/>
        <end position="1090"/>
    </location>
</feature>
<evidence type="ECO:0000256" key="1">
    <source>
        <dbReference type="ARBA" id="ARBA00022801"/>
    </source>
</evidence>
<gene>
    <name evidence="4" type="ORF">BBBOND_0306140</name>
</gene>
<keyword evidence="1" id="KW-0378">Hydrolase</keyword>
<dbReference type="InterPro" id="IPR041796">
    <property type="entry name" value="Mre11_N"/>
</dbReference>
<dbReference type="InterPro" id="IPR007281">
    <property type="entry name" value="Mre11_DNA-bd"/>
</dbReference>
<dbReference type="PANTHER" id="PTHR10139">
    <property type="entry name" value="DOUBLE-STRAND BREAK REPAIR PROTEIN MRE11"/>
    <property type="match status" value="1"/>
</dbReference>
<dbReference type="VEuPathDB" id="PiroplasmaDB:BBBOND_0306140"/>
<dbReference type="Gene3D" id="3.30.110.110">
    <property type="entry name" value="Mre11, capping domain"/>
    <property type="match status" value="1"/>
</dbReference>
<reference evidence="5" key="1">
    <citation type="journal article" date="2014" name="Nucleic Acids Res.">
        <title>The evolutionary dynamics of variant antigen genes in Babesia reveal a history of genomic innovation underlying host-parasite interaction.</title>
        <authorList>
            <person name="Jackson A.P."/>
            <person name="Otto T.D."/>
            <person name="Darby A."/>
            <person name="Ramaprasad A."/>
            <person name="Xia D."/>
            <person name="Echaide I.E."/>
            <person name="Farber M."/>
            <person name="Gahlot S."/>
            <person name="Gamble J."/>
            <person name="Gupta D."/>
            <person name="Gupta Y."/>
            <person name="Jackson L."/>
            <person name="Malandrin L."/>
            <person name="Malas T.B."/>
            <person name="Moussa E."/>
            <person name="Nair M."/>
            <person name="Reid A.J."/>
            <person name="Sanders M."/>
            <person name="Sharma J."/>
            <person name="Tracey A."/>
            <person name="Quail M.A."/>
            <person name="Weir W."/>
            <person name="Wastling J.M."/>
            <person name="Hall N."/>
            <person name="Willadsen P."/>
            <person name="Lingelbach K."/>
            <person name="Shiels B."/>
            <person name="Tait A."/>
            <person name="Berriman M."/>
            <person name="Allred D.R."/>
            <person name="Pain A."/>
        </authorList>
    </citation>
    <scope>NUCLEOTIDE SEQUENCE [LARGE SCALE GENOMIC DNA]</scope>
    <source>
        <strain evidence="5">Bond</strain>
    </source>
</reference>
<keyword evidence="5" id="KW-1185">Reference proteome</keyword>
<sequence>MAPRFTSFKSVWNKVMQKNDIENAVSPEKPVAPKRTPLQLSTSNAALSSSSSSTIRSQSHRGGTRFQSTLSEEGEGSTPSLSAPNSYEEPAASDTSCRSAAYGGGAASAANNGPHGSKTPRATGSDPNHPIGNSTSLPNSRGTADSCGDRTPFDVSQPRNTGPSQLTPLGAHQAVSQGIKHGTNPIAPQGMQQNIPPDLLSAMDVDIHNSPLRQAPLDMRQGIQPQPFQHSDQLGITQTHLYQQSQVMQPAVQSQFQQAMTHVMQRELHDELAGFDDPLDAGMFRALIFTDSHLGHKESDSIRGNDAFNTFEEALFLAKHLCVDAIFHSGDLFDDSHPSRGVMYRAMELLRRYCRRGDGVGEGAASTLGIEIPKSCRPRNEDQRRAALKGMDMPISRERRIPFFVIHGNHDNPTAVNGLSPIDLLDVSGLVTFLGTANDMKKVELHPILISKENIKVALYGLGWVKDECLYEAFESGRVHFVPPDESQHHWYKILLFHQNRYARRGKGVKDYIPDSFLPGWLDLVIWGHEHECLKFPQRSESRDFQVLQLGSTVHTSMAQAEMAPKHCCLMELGPDDVKFYPITLESARQLHYSDINLSQLAIANGGEKEIWSRLSVMVEHVLRAMRNRPKTALRASEIANIVLPRNAKFKLEKAIQDAERLPLVRLRVEHTGFDSINPRSFGNDFANRVANPADMLRFWQKQNRQHRPDEGSEESSPKDSKVAGGSSVGADVRSHVFPVIENKLKLKVLLERDLNGAVERFAAGMEAQSIADYVRKTVEGMRKTLQKEMAAHIGEQLSDDVYGELVERAAVAHTESVRSSQGLNTSHTSTYVPLNRSLSNAQSDDPKTVTKVQQSDEVPPLNNSTGIGDTVMASNSDNGKSRDALKGSGVLNVSQSSNASLGLSRYAFKGAASKLGASAGVAMSRSLNEADLAKANASLSAKSAAIMHSPVRIHGTATTNPALGINSAPNSVPSADLNESVDLGSSMLGSGDVMLDFLAGASPSLNASRNLSHSDSAVLRTSGNSSVFSSLGHNQTTQTKILEHMARLKSRATLTHDATTVLRNPPSHNNKEYSTPLRNPTPAKVSGDPKRGRLNLSVSHDVLDIAAAAVSPSKRACLGDSGRFSTAGSSSDLPNPLQSMGCVVSSLSYGDVSPVSHDEHPLKLSDFDDLALPTGAGGLDRTCGNGVAAERSNITVTPSAAVTSATTPHKSASGKSPLGGDELSPDKSPKSAEPDAQDDANEASSQRSYSQGFRNTLISMFFKKK</sequence>
<dbReference type="InterPro" id="IPR038487">
    <property type="entry name" value="Mre11_capping_dom"/>
</dbReference>
<dbReference type="RefSeq" id="XP_012768896.1">
    <property type="nucleotide sequence ID" value="XM_012913442.1"/>
</dbReference>
<dbReference type="GO" id="GO:0030145">
    <property type="term" value="F:manganese ion binding"/>
    <property type="evidence" value="ECO:0007669"/>
    <property type="project" value="InterPro"/>
</dbReference>
<dbReference type="InterPro" id="IPR029052">
    <property type="entry name" value="Metallo-depent_PP-like"/>
</dbReference>
<dbReference type="PANTHER" id="PTHR10139:SF1">
    <property type="entry name" value="DOUBLE-STRAND BREAK REPAIR PROTEIN MRE11"/>
    <property type="match status" value="1"/>
</dbReference>
<dbReference type="EMBL" id="LK391709">
    <property type="protein sequence ID" value="CDR96710.1"/>
    <property type="molecule type" value="Genomic_DNA"/>
</dbReference>
<dbReference type="SMART" id="SM01347">
    <property type="entry name" value="Mre11_DNA_bind"/>
    <property type="match status" value="1"/>
</dbReference>
<dbReference type="Proteomes" id="UP000033188">
    <property type="component" value="Chromosome 3"/>
</dbReference>
<feature type="compositionally biased region" description="Polar residues" evidence="2">
    <location>
        <begin position="851"/>
        <end position="879"/>
    </location>
</feature>
<dbReference type="KEGG" id="bbig:BBBOND_0306140"/>
<feature type="compositionally biased region" description="Low complexity" evidence="2">
    <location>
        <begin position="39"/>
        <end position="57"/>
    </location>
</feature>
<evidence type="ECO:0000259" key="3">
    <source>
        <dbReference type="SMART" id="SM01347"/>
    </source>
</evidence>
<feature type="region of interest" description="Disordered" evidence="2">
    <location>
        <begin position="22"/>
        <end position="169"/>
    </location>
</feature>
<feature type="compositionally biased region" description="Basic and acidic residues" evidence="2">
    <location>
        <begin position="1225"/>
        <end position="1234"/>
    </location>
</feature>
<dbReference type="GO" id="GO:0035861">
    <property type="term" value="C:site of double-strand break"/>
    <property type="evidence" value="ECO:0007669"/>
    <property type="project" value="TreeGrafter"/>
</dbReference>
<evidence type="ECO:0000313" key="5">
    <source>
        <dbReference type="Proteomes" id="UP000033188"/>
    </source>
</evidence>
<name>A0A061DDY9_BABBI</name>
<feature type="region of interest" description="Disordered" evidence="2">
    <location>
        <begin position="815"/>
        <end position="884"/>
    </location>
</feature>
<evidence type="ECO:0000313" key="4">
    <source>
        <dbReference type="EMBL" id="CDR96710.1"/>
    </source>
</evidence>
<evidence type="ECO:0000256" key="2">
    <source>
        <dbReference type="SAM" id="MobiDB-lite"/>
    </source>
</evidence>
<feature type="compositionally biased region" description="Polar residues" evidence="2">
    <location>
        <begin position="157"/>
        <end position="167"/>
    </location>
</feature>
<dbReference type="GO" id="GO:0000723">
    <property type="term" value="P:telomere maintenance"/>
    <property type="evidence" value="ECO:0007669"/>
    <property type="project" value="TreeGrafter"/>
</dbReference>
<feature type="domain" description="Mre11 DNA-binding" evidence="3">
    <location>
        <begin position="578"/>
        <end position="762"/>
    </location>
</feature>
<dbReference type="Pfam" id="PF00149">
    <property type="entry name" value="Metallophos"/>
    <property type="match status" value="1"/>
</dbReference>
<dbReference type="Gene3D" id="3.60.21.10">
    <property type="match status" value="1"/>
</dbReference>
<feature type="compositionally biased region" description="Polar residues" evidence="2">
    <location>
        <begin position="120"/>
        <end position="143"/>
    </location>
</feature>
<feature type="compositionally biased region" description="Polar residues" evidence="2">
    <location>
        <begin position="818"/>
        <end position="844"/>
    </location>
</feature>
<feature type="compositionally biased region" description="Polar residues" evidence="2">
    <location>
        <begin position="1243"/>
        <end position="1252"/>
    </location>
</feature>
<dbReference type="STRING" id="5866.A0A061DDY9"/>
<dbReference type="GO" id="GO:0042138">
    <property type="term" value="P:meiotic DNA double-strand break formation"/>
    <property type="evidence" value="ECO:0007669"/>
    <property type="project" value="TreeGrafter"/>
</dbReference>
<dbReference type="GO" id="GO:0000724">
    <property type="term" value="P:double-strand break repair via homologous recombination"/>
    <property type="evidence" value="ECO:0007669"/>
    <property type="project" value="TreeGrafter"/>
</dbReference>
<dbReference type="InterPro" id="IPR004843">
    <property type="entry name" value="Calcineurin-like_PHP"/>
</dbReference>
<dbReference type="GO" id="GO:0007095">
    <property type="term" value="P:mitotic G2 DNA damage checkpoint signaling"/>
    <property type="evidence" value="ECO:0007669"/>
    <property type="project" value="TreeGrafter"/>
</dbReference>
<feature type="compositionally biased region" description="Polar residues" evidence="2">
    <location>
        <begin position="1061"/>
        <end position="1079"/>
    </location>
</feature>
<organism evidence="4 5">
    <name type="scientific">Babesia bigemina</name>
    <dbReference type="NCBI Taxonomy" id="5866"/>
    <lineage>
        <taxon>Eukaryota</taxon>
        <taxon>Sar</taxon>
        <taxon>Alveolata</taxon>
        <taxon>Apicomplexa</taxon>
        <taxon>Aconoidasida</taxon>
        <taxon>Piroplasmida</taxon>
        <taxon>Babesiidae</taxon>
        <taxon>Babesia</taxon>
    </lineage>
</organism>
<dbReference type="OrthoDB" id="30417at2759"/>
<dbReference type="CDD" id="cd00840">
    <property type="entry name" value="MPP_Mre11_N"/>
    <property type="match status" value="1"/>
</dbReference>
<accession>A0A061DDY9</accession>
<feature type="compositionally biased region" description="Basic and acidic residues" evidence="2">
    <location>
        <begin position="707"/>
        <end position="722"/>
    </location>
</feature>
<dbReference type="GO" id="GO:0006303">
    <property type="term" value="P:double-strand break repair via nonhomologous end joining"/>
    <property type="evidence" value="ECO:0007669"/>
    <property type="project" value="TreeGrafter"/>
</dbReference>
<dbReference type="GO" id="GO:0000014">
    <property type="term" value="F:single-stranded DNA endodeoxyribonuclease activity"/>
    <property type="evidence" value="ECO:0007669"/>
    <property type="project" value="TreeGrafter"/>
</dbReference>